<evidence type="ECO:0000313" key="2">
    <source>
        <dbReference type="EMBL" id="NJC69544.1"/>
    </source>
</evidence>
<name>A0ABX0XWJ5_9ACTN</name>
<evidence type="ECO:0000313" key="3">
    <source>
        <dbReference type="Proteomes" id="UP000722989"/>
    </source>
</evidence>
<dbReference type="Proteomes" id="UP000722989">
    <property type="component" value="Unassembled WGS sequence"/>
</dbReference>
<feature type="transmembrane region" description="Helical" evidence="1">
    <location>
        <begin position="22"/>
        <end position="41"/>
    </location>
</feature>
<dbReference type="EMBL" id="JAATVY010000003">
    <property type="protein sequence ID" value="NJC69544.1"/>
    <property type="molecule type" value="Genomic_DNA"/>
</dbReference>
<keyword evidence="1" id="KW-0812">Transmembrane</keyword>
<keyword evidence="3" id="KW-1185">Reference proteome</keyword>
<organism evidence="2 3">
    <name type="scientific">Planosporangium thailandense</name>
    <dbReference type="NCBI Taxonomy" id="765197"/>
    <lineage>
        <taxon>Bacteria</taxon>
        <taxon>Bacillati</taxon>
        <taxon>Actinomycetota</taxon>
        <taxon>Actinomycetes</taxon>
        <taxon>Micromonosporales</taxon>
        <taxon>Micromonosporaceae</taxon>
        <taxon>Planosporangium</taxon>
    </lineage>
</organism>
<feature type="transmembrane region" description="Helical" evidence="1">
    <location>
        <begin position="88"/>
        <end position="106"/>
    </location>
</feature>
<feature type="transmembrane region" description="Helical" evidence="1">
    <location>
        <begin position="61"/>
        <end position="81"/>
    </location>
</feature>
<reference evidence="2 3" key="1">
    <citation type="submission" date="2020-03" db="EMBL/GenBank/DDBJ databases">
        <title>WGS of the type strain of Planosporangium spp.</title>
        <authorList>
            <person name="Thawai C."/>
        </authorList>
    </citation>
    <scope>NUCLEOTIDE SEQUENCE [LARGE SCALE GENOMIC DNA]</scope>
    <source>
        <strain evidence="2 3">TBRC 5610</strain>
    </source>
</reference>
<keyword evidence="1" id="KW-0472">Membrane</keyword>
<sequence>MTDAHVPVGAPTAPSSGAGGGWLAWVGGVIAVGLAAMSALWEAFLTPLAWTWTSGGHAHYVRMPVALVLAVVGNAALAWFTRAVTGKVLAILAPFAVYTAVMLVAAGKTHEGDLVLAANNWVAVATLIVGPTSFAVAAYWLVIRSIRRPG</sequence>
<dbReference type="RefSeq" id="WP_167924395.1">
    <property type="nucleotide sequence ID" value="NZ_JAATVY010000003.1"/>
</dbReference>
<gene>
    <name evidence="2" type="ORF">HC031_07385</name>
</gene>
<protein>
    <submittedName>
        <fullName evidence="2">Uncharacterized protein</fullName>
    </submittedName>
</protein>
<proteinExistence type="predicted"/>
<accession>A0ABX0XWJ5</accession>
<feature type="transmembrane region" description="Helical" evidence="1">
    <location>
        <begin position="118"/>
        <end position="142"/>
    </location>
</feature>
<keyword evidence="1" id="KW-1133">Transmembrane helix</keyword>
<comment type="caution">
    <text evidence="2">The sequence shown here is derived from an EMBL/GenBank/DDBJ whole genome shotgun (WGS) entry which is preliminary data.</text>
</comment>
<evidence type="ECO:0000256" key="1">
    <source>
        <dbReference type="SAM" id="Phobius"/>
    </source>
</evidence>